<dbReference type="GO" id="GO:0070395">
    <property type="term" value="P:lipoteichoic acid biosynthetic process"/>
    <property type="evidence" value="ECO:0007669"/>
    <property type="project" value="UniProtKB-UniRule"/>
</dbReference>
<comment type="similarity">
    <text evidence="1">Belongs to the DltD family.</text>
</comment>
<reference evidence="3" key="2">
    <citation type="submission" date="2023-04" db="EMBL/GenBank/DDBJ databases">
        <title>Four porcine-derived lactic acid bacteria strains analyses and their evaluation as potential probiotics based on genomics.</title>
        <authorList>
            <person name="Niu D."/>
        </authorList>
    </citation>
    <scope>NUCLEOTIDE SEQUENCE</scope>
    <source>
        <strain evidence="3">ZSA5</strain>
    </source>
</reference>
<keyword evidence="1" id="KW-1003">Cell membrane</keyword>
<accession>A0A089QCV5</accession>
<sequence length="424" mass="48856">MKKKLFLIFGPLVLAAVLLAVVLVTPFNFTKPDSEEIHEASLSQSNNIFKGTAVKKAAFEQNYVPFMGSSELSRMDAFHPASMALRYHRDYQPFLLGAAGSQSLTQFWGMQGVNNELKNKKVVFIISPQWFVKQGINPAAFSMYYSNLEAVTWLRQANNSKMDRYAAQRLLKIQKNHSDSFLKDCIEQIANGKKLSATQKTYLDLKYNQLTHEDQFFSTLSLKNRVKKIKKASKKLPAKEDNAELESLATKLGEKATTNNDFGISNKFWNRELKDKYKRLKGEQSNFDYVSSPEFGDFQLVLNQFAENNNDVLFIIPPVNEKWSNYTGLSKRMLRQFDKKVTYQLREQGFNNILDLSNDGGKPYFMQDTIHLGWHGWLTVDKSVKPFLDGKDKVNKNNNYKINNYFYSDQWQKAEGQELNNIIK</sequence>
<dbReference type="KEGG" id="lsj:LSJ_0909c"/>
<evidence type="ECO:0000313" key="2">
    <source>
        <dbReference type="EMBL" id="AIR10590.1"/>
    </source>
</evidence>
<dbReference type="Proteomes" id="UP000029488">
    <property type="component" value="Chromosome"/>
</dbReference>
<protein>
    <recommendedName>
        <fullName evidence="1">Protein DltD</fullName>
    </recommendedName>
</protein>
<dbReference type="AlphaFoldDB" id="A0A089QCV5"/>
<organism evidence="2 4">
    <name type="scientific">Ligilactobacillus salivarius</name>
    <dbReference type="NCBI Taxonomy" id="1624"/>
    <lineage>
        <taxon>Bacteria</taxon>
        <taxon>Bacillati</taxon>
        <taxon>Bacillota</taxon>
        <taxon>Bacilli</taxon>
        <taxon>Lactobacillales</taxon>
        <taxon>Lactobacillaceae</taxon>
        <taxon>Ligilactobacillus</taxon>
    </lineage>
</organism>
<comment type="pathway">
    <text evidence="1">Cell wall biogenesis; lipoteichoic acid biosynthesis.</text>
</comment>
<proteinExistence type="inferred from homology"/>
<dbReference type="EMBL" id="CP007646">
    <property type="protein sequence ID" value="AIR10590.1"/>
    <property type="molecule type" value="Genomic_DNA"/>
</dbReference>
<dbReference type="PIRSF" id="PIRSF021438">
    <property type="entry name" value="DltD"/>
    <property type="match status" value="1"/>
</dbReference>
<dbReference type="PANTHER" id="PTHR40039">
    <property type="entry name" value="PROTEIN DLTD"/>
    <property type="match status" value="1"/>
</dbReference>
<dbReference type="Proteomes" id="UP001231316">
    <property type="component" value="Chromosome"/>
</dbReference>
<evidence type="ECO:0000313" key="4">
    <source>
        <dbReference type="Proteomes" id="UP000029488"/>
    </source>
</evidence>
<dbReference type="UniPathway" id="UPA00556"/>
<evidence type="ECO:0000256" key="1">
    <source>
        <dbReference type="PIRNR" id="PIRNR021438"/>
    </source>
</evidence>
<dbReference type="RefSeq" id="WP_034983163.1">
    <property type="nucleotide sequence ID" value="NZ_CP007646.1"/>
</dbReference>
<dbReference type="InterPro" id="IPR023896">
    <property type="entry name" value="LTA_DltD"/>
</dbReference>
<dbReference type="EMBL" id="CP123971">
    <property type="protein sequence ID" value="WII27784.1"/>
    <property type="molecule type" value="Genomic_DNA"/>
</dbReference>
<gene>
    <name evidence="2" type="primary">dltD</name>
    <name evidence="2" type="ORF">LSJ_0909c</name>
    <name evidence="3" type="ORF">QFE45_05155</name>
</gene>
<dbReference type="GO" id="GO:0005886">
    <property type="term" value="C:plasma membrane"/>
    <property type="evidence" value="ECO:0007669"/>
    <property type="project" value="UniProtKB-UniRule"/>
</dbReference>
<dbReference type="NCBIfam" id="TIGR04092">
    <property type="entry name" value="LTA_DltD"/>
    <property type="match status" value="1"/>
</dbReference>
<reference evidence="2 4" key="1">
    <citation type="journal article" date="2014" name="BMC Genomics">
        <title>Unusual genome complexity in Lactobacillus salivarius JCM1046.</title>
        <authorList>
            <person name="Raftis E.J."/>
            <person name="Forde B.M."/>
            <person name="Claesson M.J."/>
            <person name="O'Toole P.W."/>
        </authorList>
    </citation>
    <scope>NUCLEOTIDE SEQUENCE [LARGE SCALE GENOMIC DNA]</scope>
    <source>
        <strain evidence="2 4">JCM1046</strain>
    </source>
</reference>
<dbReference type="Pfam" id="PF04914">
    <property type="entry name" value="DltD"/>
    <property type="match status" value="1"/>
</dbReference>
<name>A0A089QCV5_9LACO</name>
<evidence type="ECO:0000313" key="3">
    <source>
        <dbReference type="EMBL" id="WII27784.1"/>
    </source>
</evidence>
<dbReference type="PANTHER" id="PTHR40039:SF1">
    <property type="entry name" value="PROTEIN DLTD"/>
    <property type="match status" value="1"/>
</dbReference>
<keyword evidence="1" id="KW-0472">Membrane</keyword>
<dbReference type="InterPro" id="IPR006998">
    <property type="entry name" value="DltD"/>
</dbReference>